<keyword evidence="5" id="KW-0121">Carboxypeptidase</keyword>
<evidence type="ECO:0000256" key="7">
    <source>
        <dbReference type="ARBA" id="ARBA00022729"/>
    </source>
</evidence>
<dbReference type="InterPro" id="IPR037167">
    <property type="entry name" value="Peptidase_S11_C_sf"/>
</dbReference>
<protein>
    <recommendedName>
        <fullName evidence="4">serine-type D-Ala-D-Ala carboxypeptidase</fullName>
        <ecNumber evidence="4">3.4.16.4</ecNumber>
    </recommendedName>
</protein>
<gene>
    <name evidence="18" type="ORF">SAMN05660836_01719</name>
</gene>
<dbReference type="Pfam" id="PF07943">
    <property type="entry name" value="PBP5_C"/>
    <property type="match status" value="1"/>
</dbReference>
<keyword evidence="8" id="KW-0378">Hydrolase</keyword>
<feature type="active site" description="Acyl-ester intermediate" evidence="13">
    <location>
        <position position="63"/>
    </location>
</feature>
<dbReference type="InterPro" id="IPR018044">
    <property type="entry name" value="Peptidase_S11"/>
</dbReference>
<comment type="catalytic activity">
    <reaction evidence="12">
        <text>Preferential cleavage: (Ac)2-L-Lys-D-Ala-|-D-Ala. Also transpeptidation of peptidyl-alanyl moieties that are N-acyl substituents of D-alanine.</text>
        <dbReference type="EC" id="3.4.16.4"/>
    </reaction>
</comment>
<sequence length="427" mass="47454">MTRIVPISPLKPLIMTLIIFLTAARPLLAQGPSVESRSAVLIEPETGSIIYESNPDEKLPPASLTKIMTLYILFEAIERGDVKPDDLVFVSKNAWKTGGSRMFLEVGSRVPVRELIKGIAVASGNDACVAIAEHIAGSVEAFVNIMNQKAQKMGLHSTHFVNPHGLDDPEQYTTARDIARLASIYIRTFPQALEYHSMVEYTYNGITQYNRNRLLRRYPNVDGLKTGYVSRGGYHLVATAKRDGLRLIAVVMGAPKPVVRERDCAELLSFGFRSYTLIDPTQKIRPISVKVWKGVVDETQIIPEPAERILIRKIDADRVETRLNVPEEITAPVRAGEVVGSATFYLDGKQLSSVNLITKTAIAKAPWYTSILQSIKRKVGLFPREISVSAVAKAGAVIGGILLLAGFIRYRTMKRKKKLYSSRIRYF</sequence>
<keyword evidence="10" id="KW-0573">Peptidoglycan synthesis</keyword>
<keyword evidence="7" id="KW-0732">Signal</keyword>
<reference evidence="18 19" key="1">
    <citation type="submission" date="2016-10" db="EMBL/GenBank/DDBJ databases">
        <authorList>
            <person name="de Groot N.N."/>
        </authorList>
    </citation>
    <scope>NUCLEOTIDE SEQUENCE [LARGE SCALE GENOMIC DNA]</scope>
    <source>
        <strain evidence="18 19">DSM 9990</strain>
    </source>
</reference>
<evidence type="ECO:0000256" key="3">
    <source>
        <dbReference type="ARBA" id="ARBA00007164"/>
    </source>
</evidence>
<comment type="similarity">
    <text evidence="3 15">Belongs to the peptidase S11 family.</text>
</comment>
<dbReference type="Proteomes" id="UP000199611">
    <property type="component" value="Unassembled WGS sequence"/>
</dbReference>
<comment type="pathway">
    <text evidence="2">Cell wall biogenesis; peptidoglycan biosynthesis.</text>
</comment>
<dbReference type="GO" id="GO:0008360">
    <property type="term" value="P:regulation of cell shape"/>
    <property type="evidence" value="ECO:0007669"/>
    <property type="project" value="UniProtKB-KW"/>
</dbReference>
<evidence type="ECO:0000256" key="2">
    <source>
        <dbReference type="ARBA" id="ARBA00004752"/>
    </source>
</evidence>
<evidence type="ECO:0000256" key="1">
    <source>
        <dbReference type="ARBA" id="ARBA00003217"/>
    </source>
</evidence>
<evidence type="ECO:0000256" key="11">
    <source>
        <dbReference type="ARBA" id="ARBA00023316"/>
    </source>
</evidence>
<dbReference type="Gene3D" id="2.60.410.10">
    <property type="entry name" value="D-Ala-D-Ala carboxypeptidase, C-terminal domain"/>
    <property type="match status" value="1"/>
</dbReference>
<dbReference type="Pfam" id="PF00768">
    <property type="entry name" value="Peptidase_S11"/>
    <property type="match status" value="1"/>
</dbReference>
<keyword evidence="6" id="KW-0645">Protease</keyword>
<evidence type="ECO:0000256" key="8">
    <source>
        <dbReference type="ARBA" id="ARBA00022801"/>
    </source>
</evidence>
<feature type="binding site" evidence="14">
    <location>
        <position position="225"/>
    </location>
    <ligand>
        <name>substrate</name>
    </ligand>
</feature>
<evidence type="ECO:0000256" key="6">
    <source>
        <dbReference type="ARBA" id="ARBA00022670"/>
    </source>
</evidence>
<evidence type="ECO:0000256" key="9">
    <source>
        <dbReference type="ARBA" id="ARBA00022960"/>
    </source>
</evidence>
<dbReference type="RefSeq" id="WP_093395024.1">
    <property type="nucleotide sequence ID" value="NZ_FOUU01000005.1"/>
</dbReference>
<comment type="function">
    <text evidence="1">Removes C-terminal D-alanyl residues from sugar-peptide cell wall precursors.</text>
</comment>
<dbReference type="InterPro" id="IPR015956">
    <property type="entry name" value="Peniciliin-bd_prot_C_sf"/>
</dbReference>
<organism evidence="18 19">
    <name type="scientific">Thermodesulforhabdus norvegica</name>
    <dbReference type="NCBI Taxonomy" id="39841"/>
    <lineage>
        <taxon>Bacteria</taxon>
        <taxon>Pseudomonadati</taxon>
        <taxon>Thermodesulfobacteriota</taxon>
        <taxon>Syntrophobacteria</taxon>
        <taxon>Syntrophobacterales</taxon>
        <taxon>Thermodesulforhabdaceae</taxon>
        <taxon>Thermodesulforhabdus</taxon>
    </lineage>
</organism>
<feature type="active site" description="Proton acceptor" evidence="13">
    <location>
        <position position="66"/>
    </location>
</feature>
<dbReference type="InterPro" id="IPR012907">
    <property type="entry name" value="Peptidase_S11_C"/>
</dbReference>
<keyword evidence="16" id="KW-1133">Transmembrane helix</keyword>
<feature type="domain" description="Peptidase S11 D-Ala-D-Ala carboxypeptidase A C-terminal" evidence="17">
    <location>
        <begin position="272"/>
        <end position="364"/>
    </location>
</feature>
<keyword evidence="16" id="KW-0472">Membrane</keyword>
<evidence type="ECO:0000256" key="16">
    <source>
        <dbReference type="SAM" id="Phobius"/>
    </source>
</evidence>
<dbReference type="InterPro" id="IPR012338">
    <property type="entry name" value="Beta-lactam/transpept-like"/>
</dbReference>
<evidence type="ECO:0000259" key="17">
    <source>
        <dbReference type="SMART" id="SM00936"/>
    </source>
</evidence>
<dbReference type="Gene3D" id="3.40.710.10">
    <property type="entry name" value="DD-peptidase/beta-lactamase superfamily"/>
    <property type="match status" value="1"/>
</dbReference>
<evidence type="ECO:0000256" key="10">
    <source>
        <dbReference type="ARBA" id="ARBA00022984"/>
    </source>
</evidence>
<feature type="transmembrane region" description="Helical" evidence="16">
    <location>
        <begin position="386"/>
        <end position="408"/>
    </location>
</feature>
<dbReference type="GO" id="GO:0071555">
    <property type="term" value="P:cell wall organization"/>
    <property type="evidence" value="ECO:0007669"/>
    <property type="project" value="UniProtKB-KW"/>
</dbReference>
<evidence type="ECO:0000256" key="13">
    <source>
        <dbReference type="PIRSR" id="PIRSR618044-1"/>
    </source>
</evidence>
<evidence type="ECO:0000313" key="18">
    <source>
        <dbReference type="EMBL" id="SFM85506.1"/>
    </source>
</evidence>
<evidence type="ECO:0000313" key="19">
    <source>
        <dbReference type="Proteomes" id="UP000199611"/>
    </source>
</evidence>
<dbReference type="STRING" id="39841.SAMN05660836_01719"/>
<dbReference type="SUPFAM" id="SSF56601">
    <property type="entry name" value="beta-lactamase/transpeptidase-like"/>
    <property type="match status" value="1"/>
</dbReference>
<evidence type="ECO:0000256" key="12">
    <source>
        <dbReference type="ARBA" id="ARBA00034000"/>
    </source>
</evidence>
<keyword evidence="16" id="KW-0812">Transmembrane</keyword>
<dbReference type="PANTHER" id="PTHR21581:SF6">
    <property type="entry name" value="TRAFFICKING PROTEIN PARTICLE COMPLEX SUBUNIT 12"/>
    <property type="match status" value="1"/>
</dbReference>
<dbReference type="EC" id="3.4.16.4" evidence="4"/>
<dbReference type="SUPFAM" id="SSF69189">
    <property type="entry name" value="Penicillin-binding protein associated domain"/>
    <property type="match status" value="1"/>
</dbReference>
<evidence type="ECO:0000256" key="5">
    <source>
        <dbReference type="ARBA" id="ARBA00022645"/>
    </source>
</evidence>
<feature type="active site" evidence="13">
    <location>
        <position position="123"/>
    </location>
</feature>
<dbReference type="PANTHER" id="PTHR21581">
    <property type="entry name" value="D-ALANYL-D-ALANINE CARBOXYPEPTIDASE"/>
    <property type="match status" value="1"/>
</dbReference>
<dbReference type="EMBL" id="FOUU01000005">
    <property type="protein sequence ID" value="SFM85506.1"/>
    <property type="molecule type" value="Genomic_DNA"/>
</dbReference>
<keyword evidence="9" id="KW-0133">Cell shape</keyword>
<dbReference type="InterPro" id="IPR001967">
    <property type="entry name" value="Peptidase_S11_N"/>
</dbReference>
<dbReference type="OrthoDB" id="9795979at2"/>
<name>A0A1I4U922_9BACT</name>
<dbReference type="SMART" id="SM00936">
    <property type="entry name" value="PBP5_C"/>
    <property type="match status" value="1"/>
</dbReference>
<keyword evidence="11" id="KW-0961">Cell wall biogenesis/degradation</keyword>
<evidence type="ECO:0000256" key="4">
    <source>
        <dbReference type="ARBA" id="ARBA00012448"/>
    </source>
</evidence>
<dbReference type="AlphaFoldDB" id="A0A1I4U922"/>
<evidence type="ECO:0000256" key="15">
    <source>
        <dbReference type="RuleBase" id="RU004016"/>
    </source>
</evidence>
<dbReference type="GO" id="GO:0009252">
    <property type="term" value="P:peptidoglycan biosynthetic process"/>
    <property type="evidence" value="ECO:0007669"/>
    <property type="project" value="UniProtKB-UniPathway"/>
</dbReference>
<proteinExistence type="inferred from homology"/>
<dbReference type="GO" id="GO:0009002">
    <property type="term" value="F:serine-type D-Ala-D-Ala carboxypeptidase activity"/>
    <property type="evidence" value="ECO:0007669"/>
    <property type="project" value="UniProtKB-EC"/>
</dbReference>
<accession>A0A1I4U922</accession>
<evidence type="ECO:0000256" key="14">
    <source>
        <dbReference type="PIRSR" id="PIRSR618044-2"/>
    </source>
</evidence>
<keyword evidence="19" id="KW-1185">Reference proteome</keyword>
<dbReference type="PRINTS" id="PR00725">
    <property type="entry name" value="DADACBPTASE1"/>
</dbReference>
<dbReference type="UniPathway" id="UPA00219"/>
<dbReference type="GO" id="GO:0006508">
    <property type="term" value="P:proteolysis"/>
    <property type="evidence" value="ECO:0007669"/>
    <property type="project" value="UniProtKB-KW"/>
</dbReference>